<feature type="region of interest" description="Disordered" evidence="1">
    <location>
        <begin position="1"/>
        <end position="49"/>
    </location>
</feature>
<dbReference type="EMBL" id="JAVREL010000034">
    <property type="protein sequence ID" value="MDT0347549.1"/>
    <property type="molecule type" value="Genomic_DNA"/>
</dbReference>
<name>A0ABU2N2L8_9ACTN</name>
<proteinExistence type="predicted"/>
<evidence type="ECO:0000313" key="3">
    <source>
        <dbReference type="Proteomes" id="UP001183246"/>
    </source>
</evidence>
<keyword evidence="3" id="KW-1185">Reference proteome</keyword>
<protein>
    <submittedName>
        <fullName evidence="2">Uncharacterized protein</fullName>
    </submittedName>
</protein>
<evidence type="ECO:0000313" key="2">
    <source>
        <dbReference type="EMBL" id="MDT0347549.1"/>
    </source>
</evidence>
<comment type="caution">
    <text evidence="2">The sequence shown here is derived from an EMBL/GenBank/DDBJ whole genome shotgun (WGS) entry which is preliminary data.</text>
</comment>
<gene>
    <name evidence="2" type="ORF">RM590_34020</name>
</gene>
<feature type="compositionally biased region" description="Basic and acidic residues" evidence="1">
    <location>
        <begin position="158"/>
        <end position="167"/>
    </location>
</feature>
<feature type="region of interest" description="Disordered" evidence="1">
    <location>
        <begin position="158"/>
        <end position="186"/>
    </location>
</feature>
<sequence length="186" mass="20020">MTHPLSAPAPGGDDENRKGATGSSGSSRAFGDGGASGRPSGTGTDYTGSGGKTELVRLIRQLESIEIRTDRDLYRYARLLRAIGMELSLRVQMDADWIAALLSQYKGRWYTFGAESRVRARLVAGHLKQGARAAEVLGMAGIKTYAAFQRHFVKPEIEAQKKQRTSKDGGFTITEADGNKKGGRAA</sequence>
<organism evidence="2 3">
    <name type="scientific">Streptomyces litchfieldiae</name>
    <dbReference type="NCBI Taxonomy" id="3075543"/>
    <lineage>
        <taxon>Bacteria</taxon>
        <taxon>Bacillati</taxon>
        <taxon>Actinomycetota</taxon>
        <taxon>Actinomycetes</taxon>
        <taxon>Kitasatosporales</taxon>
        <taxon>Streptomycetaceae</taxon>
        <taxon>Streptomyces</taxon>
    </lineage>
</organism>
<evidence type="ECO:0000256" key="1">
    <source>
        <dbReference type="SAM" id="MobiDB-lite"/>
    </source>
</evidence>
<dbReference type="Proteomes" id="UP001183246">
    <property type="component" value="Unassembled WGS sequence"/>
</dbReference>
<dbReference type="RefSeq" id="WP_311708676.1">
    <property type="nucleotide sequence ID" value="NZ_JAVREL010000034.1"/>
</dbReference>
<reference evidence="3" key="1">
    <citation type="submission" date="2023-07" db="EMBL/GenBank/DDBJ databases">
        <title>30 novel species of actinomycetes from the DSMZ collection.</title>
        <authorList>
            <person name="Nouioui I."/>
        </authorList>
    </citation>
    <scope>NUCLEOTIDE SEQUENCE [LARGE SCALE GENOMIC DNA]</scope>
    <source>
        <strain evidence="3">DSM 44938</strain>
    </source>
</reference>
<accession>A0ABU2N2L8</accession>